<feature type="region of interest" description="Disordered" evidence="1">
    <location>
        <begin position="1"/>
        <end position="72"/>
    </location>
</feature>
<evidence type="ECO:0000313" key="3">
    <source>
        <dbReference type="Proteomes" id="UP000023152"/>
    </source>
</evidence>
<feature type="compositionally biased region" description="Polar residues" evidence="1">
    <location>
        <begin position="32"/>
        <end position="54"/>
    </location>
</feature>
<feature type="non-terminal residue" evidence="2">
    <location>
        <position position="127"/>
    </location>
</feature>
<protein>
    <submittedName>
        <fullName evidence="2">Uncharacterized protein</fullName>
    </submittedName>
</protein>
<evidence type="ECO:0000256" key="1">
    <source>
        <dbReference type="SAM" id="MobiDB-lite"/>
    </source>
</evidence>
<organism evidence="2 3">
    <name type="scientific">Reticulomyxa filosa</name>
    <dbReference type="NCBI Taxonomy" id="46433"/>
    <lineage>
        <taxon>Eukaryota</taxon>
        <taxon>Sar</taxon>
        <taxon>Rhizaria</taxon>
        <taxon>Retaria</taxon>
        <taxon>Foraminifera</taxon>
        <taxon>Monothalamids</taxon>
        <taxon>Reticulomyxidae</taxon>
        <taxon>Reticulomyxa</taxon>
    </lineage>
</organism>
<proteinExistence type="predicted"/>
<accession>X6N3G4</accession>
<comment type="caution">
    <text evidence="2">The sequence shown here is derived from an EMBL/GenBank/DDBJ whole genome shotgun (WGS) entry which is preliminary data.</text>
</comment>
<keyword evidence="3" id="KW-1185">Reference proteome</keyword>
<dbReference type="EMBL" id="ASPP01013231">
    <property type="protein sequence ID" value="ETO19842.1"/>
    <property type="molecule type" value="Genomic_DNA"/>
</dbReference>
<gene>
    <name evidence="2" type="ORF">RFI_17386</name>
</gene>
<dbReference type="AlphaFoldDB" id="X6N3G4"/>
<sequence>MGPASATSNNNNNNNNSPINGDMSGRKEGNGNHASPGSAVNMNGASTDLLQMNGNGKHVPAKSAEGHGSSKMFSPRNSLIAFEQHAAANSMFPKVNANQNNMGYSNNNSNNGKPVIVTQMMIMHTFF</sequence>
<reference evidence="2 3" key="1">
    <citation type="journal article" date="2013" name="Curr. Biol.">
        <title>The Genome of the Foraminiferan Reticulomyxa filosa.</title>
        <authorList>
            <person name="Glockner G."/>
            <person name="Hulsmann N."/>
            <person name="Schleicher M."/>
            <person name="Noegel A.A."/>
            <person name="Eichinger L."/>
            <person name="Gallinger C."/>
            <person name="Pawlowski J."/>
            <person name="Sierra R."/>
            <person name="Euteneuer U."/>
            <person name="Pillet L."/>
            <person name="Moustafa A."/>
            <person name="Platzer M."/>
            <person name="Groth M."/>
            <person name="Szafranski K."/>
            <person name="Schliwa M."/>
        </authorList>
    </citation>
    <scope>NUCLEOTIDE SEQUENCE [LARGE SCALE GENOMIC DNA]</scope>
</reference>
<name>X6N3G4_RETFI</name>
<dbReference type="Proteomes" id="UP000023152">
    <property type="component" value="Unassembled WGS sequence"/>
</dbReference>
<evidence type="ECO:0000313" key="2">
    <source>
        <dbReference type="EMBL" id="ETO19842.1"/>
    </source>
</evidence>